<keyword evidence="2" id="KW-1185">Reference proteome</keyword>
<dbReference type="RefSeq" id="WP_124326713.1">
    <property type="nucleotide sequence ID" value="NZ_BEXT01000001.1"/>
</dbReference>
<sequence>MFWCLPDNSKCEWRKLEYFVKQYNKISEANYTLAECLDVFDSKKPQPEIKLKAFGKKDIVIEHKIITWPPNYLKLHRAQHDLIDCFIEKIRAEFQDDLYVLEILSDDIVPKKRTIQEWANTIAKIVINNRDRIRITGGICSSNPIRWFFKRLPDCERDDNVPQQGVGVYVNGPFDEISIDNFESESRKIKDGVKDILVSHLEKASVKFTNYNNCIRIFITEVYGEHPLLSHELIEKILPSINQPSNIDQIWVGYPRWTIENDYEKVYKILSK</sequence>
<proteinExistence type="predicted"/>
<dbReference type="Proteomes" id="UP000288096">
    <property type="component" value="Unassembled WGS sequence"/>
</dbReference>
<gene>
    <name evidence="1" type="ORF">DENIS_0117</name>
</gene>
<comment type="caution">
    <text evidence="1">The sequence shown here is derived from an EMBL/GenBank/DDBJ whole genome shotgun (WGS) entry which is preliminary data.</text>
</comment>
<organism evidence="1 2">
    <name type="scientific">Desulfonema ishimotonii</name>
    <dbReference type="NCBI Taxonomy" id="45657"/>
    <lineage>
        <taxon>Bacteria</taxon>
        <taxon>Pseudomonadati</taxon>
        <taxon>Thermodesulfobacteriota</taxon>
        <taxon>Desulfobacteria</taxon>
        <taxon>Desulfobacterales</taxon>
        <taxon>Desulfococcaceae</taxon>
        <taxon>Desulfonema</taxon>
    </lineage>
</organism>
<name>A0A401FQC6_9BACT</name>
<reference evidence="2" key="1">
    <citation type="submission" date="2017-11" db="EMBL/GenBank/DDBJ databases">
        <authorList>
            <person name="Watanabe M."/>
            <person name="Kojima H."/>
        </authorList>
    </citation>
    <scope>NUCLEOTIDE SEQUENCE [LARGE SCALE GENOMIC DNA]</scope>
    <source>
        <strain evidence="2">Tokyo 01</strain>
    </source>
</reference>
<dbReference type="AlphaFoldDB" id="A0A401FQC6"/>
<dbReference type="EMBL" id="BEXT01000001">
    <property type="protein sequence ID" value="GBC59181.1"/>
    <property type="molecule type" value="Genomic_DNA"/>
</dbReference>
<protein>
    <submittedName>
        <fullName evidence="1">Uncharacterized protein</fullName>
    </submittedName>
</protein>
<evidence type="ECO:0000313" key="2">
    <source>
        <dbReference type="Proteomes" id="UP000288096"/>
    </source>
</evidence>
<evidence type="ECO:0000313" key="1">
    <source>
        <dbReference type="EMBL" id="GBC59181.1"/>
    </source>
</evidence>
<reference evidence="2" key="2">
    <citation type="submission" date="2019-01" db="EMBL/GenBank/DDBJ databases">
        <title>Genome sequence of Desulfonema ishimotonii strain Tokyo 01.</title>
        <authorList>
            <person name="Fukui M."/>
        </authorList>
    </citation>
    <scope>NUCLEOTIDE SEQUENCE [LARGE SCALE GENOMIC DNA]</scope>
    <source>
        <strain evidence="2">Tokyo 01</strain>
    </source>
</reference>
<dbReference type="OrthoDB" id="5510448at2"/>
<accession>A0A401FQC6</accession>